<keyword evidence="5" id="KW-0472">Membrane</keyword>
<dbReference type="GO" id="GO:0017089">
    <property type="term" value="F:glycolipid transfer activity"/>
    <property type="evidence" value="ECO:0007669"/>
    <property type="project" value="TreeGrafter"/>
</dbReference>
<sequence length="177" mass="19652">MLMLIMTFLLFLSFALVSGMKKRNLLVFFNDIGGKADVKIGQFSVVQSHEGVKNWELRADRAEIFEKDQKALLEKVAVTIQTPQGVQLSLDGDSGTINTRTKDFYLEKKEGPMVLRLSNGYTVETPALSWLNDQKMIVAEGPARITGPQIEINGDELHVAPENQEVTVSGHVQALVH</sequence>
<dbReference type="InterPro" id="IPR052363">
    <property type="entry name" value="LPS_export_LptC"/>
</dbReference>
<name>A0A7X6DPK4_9BACT</name>
<keyword evidence="1" id="KW-1003">Cell membrane</keyword>
<dbReference type="GO" id="GO:0030288">
    <property type="term" value="C:outer membrane-bounded periplasmic space"/>
    <property type="evidence" value="ECO:0007669"/>
    <property type="project" value="TreeGrafter"/>
</dbReference>
<dbReference type="Pfam" id="PF06835">
    <property type="entry name" value="LptC"/>
    <property type="match status" value="1"/>
</dbReference>
<keyword evidence="2" id="KW-0997">Cell inner membrane</keyword>
<dbReference type="GO" id="GO:0005886">
    <property type="term" value="C:plasma membrane"/>
    <property type="evidence" value="ECO:0007669"/>
    <property type="project" value="InterPro"/>
</dbReference>
<dbReference type="GO" id="GO:0015221">
    <property type="term" value="F:lipopolysaccharide transmembrane transporter activity"/>
    <property type="evidence" value="ECO:0007669"/>
    <property type="project" value="InterPro"/>
</dbReference>
<evidence type="ECO:0000313" key="7">
    <source>
        <dbReference type="Proteomes" id="UP000534783"/>
    </source>
</evidence>
<gene>
    <name evidence="6" type="primary">lptC</name>
    <name evidence="6" type="ORF">MNODULE_09830</name>
</gene>
<protein>
    <submittedName>
        <fullName evidence="6">LPS export ABC transporter periplasmic protein LptC</fullName>
    </submittedName>
</protein>
<comment type="caution">
    <text evidence="6">The sequence shown here is derived from an EMBL/GenBank/DDBJ whole genome shotgun (WGS) entry which is preliminary data.</text>
</comment>
<reference evidence="6 7" key="1">
    <citation type="journal article" date="2020" name="Nature">
        <title>Bacterial chemolithoautotrophy via manganese oxidation.</title>
        <authorList>
            <person name="Yu H."/>
            <person name="Leadbetter J.R."/>
        </authorList>
    </citation>
    <scope>NUCLEOTIDE SEQUENCE [LARGE SCALE GENOMIC DNA]</scope>
    <source>
        <strain evidence="6 7">Mn-1</strain>
    </source>
</reference>
<accession>A0A7X6DPK4</accession>
<evidence type="ECO:0000256" key="5">
    <source>
        <dbReference type="ARBA" id="ARBA00023136"/>
    </source>
</evidence>
<dbReference type="EMBL" id="VTOW01000002">
    <property type="protein sequence ID" value="NKE71037.1"/>
    <property type="molecule type" value="Genomic_DNA"/>
</dbReference>
<dbReference type="InterPro" id="IPR026265">
    <property type="entry name" value="LptC"/>
</dbReference>
<dbReference type="InterPro" id="IPR010664">
    <property type="entry name" value="LipoPS_assembly_LptC-rel"/>
</dbReference>
<dbReference type="PANTHER" id="PTHR37481">
    <property type="entry name" value="LIPOPOLYSACCHARIDE EXPORT SYSTEM PROTEIN LPTC"/>
    <property type="match status" value="1"/>
</dbReference>
<organism evidence="6 7">
    <name type="scientific">Candidatus Manganitrophus noduliformans</name>
    <dbReference type="NCBI Taxonomy" id="2606439"/>
    <lineage>
        <taxon>Bacteria</taxon>
        <taxon>Pseudomonadati</taxon>
        <taxon>Nitrospirota</taxon>
        <taxon>Nitrospiria</taxon>
        <taxon>Candidatus Troglogloeales</taxon>
        <taxon>Candidatus Manganitrophaceae</taxon>
        <taxon>Candidatus Manganitrophus</taxon>
    </lineage>
</organism>
<keyword evidence="4" id="KW-1133">Transmembrane helix</keyword>
<evidence type="ECO:0000256" key="1">
    <source>
        <dbReference type="ARBA" id="ARBA00022475"/>
    </source>
</evidence>
<evidence type="ECO:0000256" key="4">
    <source>
        <dbReference type="ARBA" id="ARBA00022989"/>
    </source>
</evidence>
<keyword evidence="3" id="KW-0812">Transmembrane</keyword>
<dbReference type="Gene3D" id="2.60.450.10">
    <property type="entry name" value="Lipopolysaccharide (LPS) transport protein A like domain"/>
    <property type="match status" value="1"/>
</dbReference>
<dbReference type="AlphaFoldDB" id="A0A7X6DPK4"/>
<proteinExistence type="predicted"/>
<keyword evidence="7" id="KW-1185">Reference proteome</keyword>
<dbReference type="NCBIfam" id="TIGR04409">
    <property type="entry name" value="LptC_YrbK"/>
    <property type="match status" value="1"/>
</dbReference>
<evidence type="ECO:0000256" key="2">
    <source>
        <dbReference type="ARBA" id="ARBA00022519"/>
    </source>
</evidence>
<evidence type="ECO:0000256" key="3">
    <source>
        <dbReference type="ARBA" id="ARBA00022692"/>
    </source>
</evidence>
<dbReference type="PANTHER" id="PTHR37481:SF1">
    <property type="entry name" value="LIPOPOLYSACCHARIDE EXPORT SYSTEM PROTEIN LPTC"/>
    <property type="match status" value="1"/>
</dbReference>
<evidence type="ECO:0000313" key="6">
    <source>
        <dbReference type="EMBL" id="NKE71037.1"/>
    </source>
</evidence>
<dbReference type="Proteomes" id="UP000534783">
    <property type="component" value="Unassembled WGS sequence"/>
</dbReference>